<keyword evidence="3 5" id="KW-0808">Transferase</keyword>
<keyword evidence="6" id="KW-1185">Reference proteome</keyword>
<evidence type="ECO:0000256" key="2">
    <source>
        <dbReference type="ARBA" id="ARBA00022603"/>
    </source>
</evidence>
<evidence type="ECO:0000256" key="1">
    <source>
        <dbReference type="ARBA" id="ARBA00007137"/>
    </source>
</evidence>
<dbReference type="Proteomes" id="UP000193061">
    <property type="component" value="Unassembled WGS sequence"/>
</dbReference>
<evidence type="ECO:0000313" key="6">
    <source>
        <dbReference type="Proteomes" id="UP000193061"/>
    </source>
</evidence>
<dbReference type="EMBL" id="FWFX01000005">
    <property type="protein sequence ID" value="SLN42239.1"/>
    <property type="molecule type" value="Genomic_DNA"/>
</dbReference>
<evidence type="ECO:0000313" key="5">
    <source>
        <dbReference type="EMBL" id="SLN42239.1"/>
    </source>
</evidence>
<keyword evidence="2 5" id="KW-0489">Methyltransferase</keyword>
<dbReference type="GO" id="GO:0015948">
    <property type="term" value="P:methanogenesis"/>
    <property type="evidence" value="ECO:0007669"/>
    <property type="project" value="InterPro"/>
</dbReference>
<dbReference type="InterPro" id="IPR010426">
    <property type="entry name" value="MTTB_MeTrfase"/>
</dbReference>
<feature type="region of interest" description="Disordered" evidence="4">
    <location>
        <begin position="1"/>
        <end position="28"/>
    </location>
</feature>
<dbReference type="Gene3D" id="3.20.20.480">
    <property type="entry name" value="Trimethylamine methyltransferase-like"/>
    <property type="match status" value="1"/>
</dbReference>
<comment type="similarity">
    <text evidence="1">Belongs to the trimethylamine methyltransferase family.</text>
</comment>
<organism evidence="5 6">
    <name type="scientific">Roseovarius albus</name>
    <dbReference type="NCBI Taxonomy" id="1247867"/>
    <lineage>
        <taxon>Bacteria</taxon>
        <taxon>Pseudomonadati</taxon>
        <taxon>Pseudomonadota</taxon>
        <taxon>Alphaproteobacteria</taxon>
        <taxon>Rhodobacterales</taxon>
        <taxon>Roseobacteraceae</taxon>
        <taxon>Roseovarius</taxon>
    </lineage>
</organism>
<dbReference type="GO" id="GO:0008168">
    <property type="term" value="F:methyltransferase activity"/>
    <property type="evidence" value="ECO:0007669"/>
    <property type="project" value="UniProtKB-KW"/>
</dbReference>
<feature type="compositionally biased region" description="Basic residues" evidence="4">
    <location>
        <begin position="7"/>
        <end position="17"/>
    </location>
</feature>
<dbReference type="AlphaFoldDB" id="A0A1X6Z732"/>
<reference evidence="5 6" key="1">
    <citation type="submission" date="2017-03" db="EMBL/GenBank/DDBJ databases">
        <authorList>
            <person name="Afonso C.L."/>
            <person name="Miller P.J."/>
            <person name="Scott M.A."/>
            <person name="Spackman E."/>
            <person name="Goraichik I."/>
            <person name="Dimitrov K.M."/>
            <person name="Suarez D.L."/>
            <person name="Swayne D.E."/>
        </authorList>
    </citation>
    <scope>NUCLEOTIDE SEQUENCE [LARGE SCALE GENOMIC DNA]</scope>
    <source>
        <strain evidence="5 6">CECT 7450</strain>
    </source>
</reference>
<dbReference type="RefSeq" id="WP_085805567.1">
    <property type="nucleotide sequence ID" value="NZ_FWFX01000005.1"/>
</dbReference>
<evidence type="ECO:0000256" key="4">
    <source>
        <dbReference type="SAM" id="MobiDB-lite"/>
    </source>
</evidence>
<dbReference type="Pfam" id="PF06253">
    <property type="entry name" value="MTTB"/>
    <property type="match status" value="1"/>
</dbReference>
<name>A0A1X6Z732_9RHOB</name>
<dbReference type="OrthoDB" id="7791903at2"/>
<evidence type="ECO:0000256" key="3">
    <source>
        <dbReference type="ARBA" id="ARBA00022679"/>
    </source>
</evidence>
<proteinExistence type="inferred from homology"/>
<protein>
    <submittedName>
        <fullName evidence="5">Trimethylamine methyltransferase (MTTB)</fullName>
    </submittedName>
</protein>
<gene>
    <name evidence="5" type="ORF">ROA7450_02053</name>
</gene>
<accession>A0A1X6Z732</accession>
<dbReference type="GO" id="GO:0032259">
    <property type="term" value="P:methylation"/>
    <property type="evidence" value="ECO:0007669"/>
    <property type="project" value="UniProtKB-KW"/>
</dbReference>
<sequence>MAELAQKPRRSGGRRKSSRSDKVNRKAQIADISPLKDQALQLRVADVGQLAQIHEAVLKILSQIGVIVEHDGVRAMLIADHGCTLGDDGYLRMPSDLVERALETVPREIKLYDLNGKLRVDTSSRITSYCPGHNCVRILDRTTGELRPCTLNDIRETAKVCEALPNLSMSCSLGYPSDISAEDEAVETVKALFAHCSKPAAVLAHDEHIQSRILAHLADLAGGYNNLADKPIALELMGPISPLRLPEDFCDRVINAARHHLPIVCYPATFPGMSSPISVAGAIAQSSAEAIAGIVIHQLTEPGAPIMSGSAVLPMDMRQADLAYGSPEYMLNGLGAADYFKSIGVPSWIGSGCSDSHAFDAQAAAEAGANMAIAGLAGTPFVHNLGFLSGGRTGSLEMLALCDELVGWTNQMAAGCPVNADTIAFDVVQRAAPDNSFLTDQHTQDRFLSENWYPALFERSDADAWIENGSVDLKARIGAKLSDILT</sequence>
<dbReference type="InterPro" id="IPR038601">
    <property type="entry name" value="MttB-like_sf"/>
</dbReference>